<dbReference type="GO" id="GO:0022857">
    <property type="term" value="F:transmembrane transporter activity"/>
    <property type="evidence" value="ECO:0007669"/>
    <property type="project" value="UniProtKB-ARBA"/>
</dbReference>
<accession>A0A377AQV4</accession>
<protein>
    <submittedName>
        <fullName evidence="2">Mg(2+) transport ATPase, P-type</fullName>
        <ecNumber evidence="2">3.6.1.-</ecNumber>
        <ecNumber evidence="2">3.6.3.2</ecNumber>
    </submittedName>
</protein>
<evidence type="ECO:0000313" key="2">
    <source>
        <dbReference type="EMBL" id="STL28002.1"/>
    </source>
</evidence>
<feature type="transmembrane region" description="Helical" evidence="1">
    <location>
        <begin position="25"/>
        <end position="44"/>
    </location>
</feature>
<sequence length="120" mass="12930">MGLLSQPLNILLTILGAISYATEDLFAAGVIALMVAISTLLNFIQEARSTKAADALKAMVSNTATVLRVINDKGENGWLEIPIDQLVPGDIIKLAAGDMSRQIYVSCRRGIFRRSGVVNR</sequence>
<dbReference type="GO" id="GO:0016787">
    <property type="term" value="F:hydrolase activity"/>
    <property type="evidence" value="ECO:0007669"/>
    <property type="project" value="UniProtKB-KW"/>
</dbReference>
<keyword evidence="1" id="KW-0472">Membrane</keyword>
<evidence type="ECO:0000256" key="1">
    <source>
        <dbReference type="SAM" id="Phobius"/>
    </source>
</evidence>
<organism evidence="2 3">
    <name type="scientific">Escherichia coli</name>
    <dbReference type="NCBI Taxonomy" id="562"/>
    <lineage>
        <taxon>Bacteria</taxon>
        <taxon>Pseudomonadati</taxon>
        <taxon>Pseudomonadota</taxon>
        <taxon>Gammaproteobacteria</taxon>
        <taxon>Enterobacterales</taxon>
        <taxon>Enterobacteriaceae</taxon>
        <taxon>Escherichia</taxon>
    </lineage>
</organism>
<dbReference type="AlphaFoldDB" id="A0A377AQV4"/>
<dbReference type="InterPro" id="IPR023298">
    <property type="entry name" value="ATPase_P-typ_TM_dom_sf"/>
</dbReference>
<keyword evidence="1" id="KW-1133">Transmembrane helix</keyword>
<dbReference type="EMBL" id="UGED01000005">
    <property type="protein sequence ID" value="STL28002.1"/>
    <property type="molecule type" value="Genomic_DNA"/>
</dbReference>
<gene>
    <name evidence="2" type="primary">mgtA_4</name>
    <name evidence="2" type="ORF">NCTC9962_01706</name>
</gene>
<proteinExistence type="predicted"/>
<keyword evidence="1" id="KW-0812">Transmembrane</keyword>
<evidence type="ECO:0000313" key="3">
    <source>
        <dbReference type="Proteomes" id="UP000254052"/>
    </source>
</evidence>
<reference evidence="2 3" key="1">
    <citation type="submission" date="2018-06" db="EMBL/GenBank/DDBJ databases">
        <authorList>
            <consortium name="Pathogen Informatics"/>
            <person name="Doyle S."/>
        </authorList>
    </citation>
    <scope>NUCLEOTIDE SEQUENCE [LARGE SCALE GENOMIC DNA]</scope>
    <source>
        <strain evidence="2 3">NCTC9962</strain>
    </source>
</reference>
<dbReference type="Gene3D" id="1.20.1110.10">
    <property type="entry name" value="Calcium-transporting ATPase, transmembrane domain"/>
    <property type="match status" value="1"/>
</dbReference>
<dbReference type="EC" id="3.6.3.2" evidence="2"/>
<dbReference type="SUPFAM" id="SSF81665">
    <property type="entry name" value="Calcium ATPase, transmembrane domain M"/>
    <property type="match status" value="1"/>
</dbReference>
<dbReference type="EC" id="3.6.1.-" evidence="2"/>
<name>A0A377AQV4_ECOLX</name>
<dbReference type="Proteomes" id="UP000254052">
    <property type="component" value="Unassembled WGS sequence"/>
</dbReference>
<dbReference type="Gene3D" id="2.70.150.10">
    <property type="entry name" value="Calcium-transporting ATPase, cytoplasmic transduction domain A"/>
    <property type="match status" value="1"/>
</dbReference>
<keyword evidence="2" id="KW-0378">Hydrolase</keyword>
<dbReference type="PANTHER" id="PTHR42861">
    <property type="entry name" value="CALCIUM-TRANSPORTING ATPASE"/>
    <property type="match status" value="1"/>
</dbReference>